<protein>
    <submittedName>
        <fullName evidence="1">Uncharacterized protein</fullName>
    </submittedName>
</protein>
<accession>A0A4R8L7T5</accession>
<evidence type="ECO:0000313" key="1">
    <source>
        <dbReference type="EMBL" id="TDY38763.1"/>
    </source>
</evidence>
<dbReference type="Proteomes" id="UP000294581">
    <property type="component" value="Unassembled WGS sequence"/>
</dbReference>
<comment type="caution">
    <text evidence="1">The sequence shown here is derived from an EMBL/GenBank/DDBJ whole genome shotgun (WGS) entry which is preliminary data.</text>
</comment>
<name>A0A4R8L7T5_9BACL</name>
<evidence type="ECO:0000313" key="2">
    <source>
        <dbReference type="Proteomes" id="UP000294581"/>
    </source>
</evidence>
<gene>
    <name evidence="1" type="ORF">C7445_1334</name>
</gene>
<proteinExistence type="predicted"/>
<reference evidence="1 2" key="1">
    <citation type="submission" date="2019-03" db="EMBL/GenBank/DDBJ databases">
        <title>Genomic Encyclopedia of Type Strains, Phase IV (KMG-IV): sequencing the most valuable type-strain genomes for metagenomic binning, comparative biology and taxonomic classification.</title>
        <authorList>
            <person name="Goeker M."/>
        </authorList>
    </citation>
    <scope>NUCLEOTIDE SEQUENCE [LARGE SCALE GENOMIC DNA]</scope>
    <source>
        <strain evidence="1 2">DSM 17974</strain>
    </source>
</reference>
<organism evidence="1 2">
    <name type="scientific">Alicyclobacillus sacchari</name>
    <dbReference type="NCBI Taxonomy" id="392010"/>
    <lineage>
        <taxon>Bacteria</taxon>
        <taxon>Bacillati</taxon>
        <taxon>Bacillota</taxon>
        <taxon>Bacilli</taxon>
        <taxon>Bacillales</taxon>
        <taxon>Alicyclobacillaceae</taxon>
        <taxon>Alicyclobacillus</taxon>
    </lineage>
</organism>
<sequence length="56" mass="6438">MAHYVLISGNYVIPKAFRDFDAIAVKHVAWFIGRSDLFHTARDEPGGVETDMYYFV</sequence>
<keyword evidence="2" id="KW-1185">Reference proteome</keyword>
<dbReference type="AlphaFoldDB" id="A0A4R8L7T5"/>
<dbReference type="EMBL" id="SORF01000033">
    <property type="protein sequence ID" value="TDY38763.1"/>
    <property type="molecule type" value="Genomic_DNA"/>
</dbReference>